<evidence type="ECO:0000256" key="5">
    <source>
        <dbReference type="ARBA" id="ARBA00022741"/>
    </source>
</evidence>
<dbReference type="STRING" id="946362.F2UMG5"/>
<protein>
    <recommendedName>
        <fullName evidence="2">1-phosphatidylinositol 4-kinase</fullName>
        <ecNumber evidence="2">2.7.1.67</ecNumber>
    </recommendedName>
</protein>
<dbReference type="GO" id="GO:0005802">
    <property type="term" value="C:trans-Golgi network"/>
    <property type="evidence" value="ECO:0007669"/>
    <property type="project" value="TreeGrafter"/>
</dbReference>
<keyword evidence="6 10" id="KW-0418">Kinase</keyword>
<keyword evidence="5" id="KW-0547">Nucleotide-binding</keyword>
<feature type="domain" description="PI3K/PI4K catalytic" evidence="9">
    <location>
        <begin position="51"/>
        <end position="394"/>
    </location>
</feature>
<dbReference type="PROSITE" id="PS50290">
    <property type="entry name" value="PI3_4_KINASE_3"/>
    <property type="match status" value="1"/>
</dbReference>
<evidence type="ECO:0000256" key="1">
    <source>
        <dbReference type="ARBA" id="ARBA00004236"/>
    </source>
</evidence>
<accession>F2UMG5</accession>
<dbReference type="GO" id="GO:0007030">
    <property type="term" value="P:Golgi organization"/>
    <property type="evidence" value="ECO:0007669"/>
    <property type="project" value="TreeGrafter"/>
</dbReference>
<dbReference type="eggNOG" id="KOG2381">
    <property type="taxonomic scope" value="Eukaryota"/>
</dbReference>
<dbReference type="InParanoid" id="F2UMG5"/>
<organism evidence="10 11">
    <name type="scientific">Salpingoeca rosetta (strain ATCC 50818 / BSB-021)</name>
    <dbReference type="NCBI Taxonomy" id="946362"/>
    <lineage>
        <taxon>Eukaryota</taxon>
        <taxon>Choanoflagellata</taxon>
        <taxon>Craspedida</taxon>
        <taxon>Salpingoecidae</taxon>
        <taxon>Salpingoeca</taxon>
    </lineage>
</organism>
<proteinExistence type="predicted"/>
<dbReference type="GO" id="GO:0007032">
    <property type="term" value="P:endosome organization"/>
    <property type="evidence" value="ECO:0007669"/>
    <property type="project" value="TreeGrafter"/>
</dbReference>
<keyword evidence="3" id="KW-1003">Cell membrane</keyword>
<dbReference type="InterPro" id="IPR039756">
    <property type="entry name" value="Lsb6/PI4K2"/>
</dbReference>
<keyword evidence="11" id="KW-1185">Reference proteome</keyword>
<dbReference type="PANTHER" id="PTHR12865:SF1">
    <property type="entry name" value="PHOSPHATIDYLINOSITOL 4-KINASE TYPE 2"/>
    <property type="match status" value="1"/>
</dbReference>
<evidence type="ECO:0000256" key="6">
    <source>
        <dbReference type="ARBA" id="ARBA00022777"/>
    </source>
</evidence>
<dbReference type="RefSeq" id="XP_004989637.1">
    <property type="nucleotide sequence ID" value="XM_004989580.1"/>
</dbReference>
<dbReference type="EC" id="2.7.1.67" evidence="2"/>
<evidence type="ECO:0000313" key="11">
    <source>
        <dbReference type="Proteomes" id="UP000007799"/>
    </source>
</evidence>
<dbReference type="GeneID" id="16070188"/>
<dbReference type="GO" id="GO:0005765">
    <property type="term" value="C:lysosomal membrane"/>
    <property type="evidence" value="ECO:0007669"/>
    <property type="project" value="TreeGrafter"/>
</dbReference>
<dbReference type="EMBL" id="GL832982">
    <property type="protein sequence ID" value="EGD78314.1"/>
    <property type="molecule type" value="Genomic_DNA"/>
</dbReference>
<dbReference type="GO" id="GO:0004430">
    <property type="term" value="F:1-phosphatidylinositol 4-kinase activity"/>
    <property type="evidence" value="ECO:0007669"/>
    <property type="project" value="UniProtKB-EC"/>
</dbReference>
<dbReference type="OrthoDB" id="3349449at2759"/>
<evidence type="ECO:0000256" key="2">
    <source>
        <dbReference type="ARBA" id="ARBA00012169"/>
    </source>
</evidence>
<evidence type="ECO:0000256" key="3">
    <source>
        <dbReference type="ARBA" id="ARBA00022475"/>
    </source>
</evidence>
<name>F2UMG5_SALR5</name>
<dbReference type="GO" id="GO:0005524">
    <property type="term" value="F:ATP binding"/>
    <property type="evidence" value="ECO:0007669"/>
    <property type="project" value="UniProtKB-KW"/>
</dbReference>
<evidence type="ECO:0000313" key="10">
    <source>
        <dbReference type="EMBL" id="EGD78314.1"/>
    </source>
</evidence>
<dbReference type="Pfam" id="PF00454">
    <property type="entry name" value="PI3_PI4_kinase"/>
    <property type="match status" value="1"/>
</dbReference>
<gene>
    <name evidence="10" type="ORF">PTSG_09381</name>
</gene>
<dbReference type="Proteomes" id="UP000007799">
    <property type="component" value="Unassembled WGS sequence"/>
</dbReference>
<dbReference type="GO" id="GO:0005768">
    <property type="term" value="C:endosome"/>
    <property type="evidence" value="ECO:0007669"/>
    <property type="project" value="TreeGrafter"/>
</dbReference>
<evidence type="ECO:0000256" key="4">
    <source>
        <dbReference type="ARBA" id="ARBA00022679"/>
    </source>
</evidence>
<dbReference type="GO" id="GO:0005886">
    <property type="term" value="C:plasma membrane"/>
    <property type="evidence" value="ECO:0007669"/>
    <property type="project" value="UniProtKB-SubCell"/>
</dbReference>
<keyword evidence="7" id="KW-0067">ATP-binding</keyword>
<keyword evidence="4" id="KW-0808">Transferase</keyword>
<evidence type="ECO:0000256" key="8">
    <source>
        <dbReference type="ARBA" id="ARBA00023136"/>
    </source>
</evidence>
<sequence length="396" mass="45520">MDDESDMSDHEIYGEQVGLNTPLLDESGPGSKQDANFAHMIASVEQAIAEDILPEMILQGSSGSYFCRNTSNEIVGVFKPKNEEPYGHLNPKWGKWIQKHFCCWCYGRDCLPQNQGYLSEAGASLVDQALGLNIVPKTKVVRLVSSSFHYSRFDRARARAVQSASRRFPETVGKHLRQGLPPKIGSFQVFVRGFKDASEVLRSLNFDELQPETQDSLTRQFQHMVVLDYLTRNTDRGNDNWLLRFTPADEDGNGESIQLAAIDNGLSFPKKHPDNWRAYPYYWAWLYLARFRFRDDIVEKLLPQLRDETFIEGLCERLYLLFKQDYGFSRSVFEKKKALNLTKALEQRLSPAELVRLPPITVELSRRRRRGSSTSSEGASRYTQVVADRRPFFQWI</sequence>
<dbReference type="PANTHER" id="PTHR12865">
    <property type="entry name" value="PHOSPHATIDYLINOSITOL 4-KINASE TYPE-II"/>
    <property type="match status" value="1"/>
</dbReference>
<evidence type="ECO:0000259" key="9">
    <source>
        <dbReference type="PROSITE" id="PS50290"/>
    </source>
</evidence>
<dbReference type="AlphaFoldDB" id="F2UMG5"/>
<reference evidence="10" key="1">
    <citation type="submission" date="2009-08" db="EMBL/GenBank/DDBJ databases">
        <title>Annotation of Salpingoeca rosetta.</title>
        <authorList>
            <consortium name="The Broad Institute Genome Sequencing Platform"/>
            <person name="Russ C."/>
            <person name="Cuomo C."/>
            <person name="Burger G."/>
            <person name="Gray M.W."/>
            <person name="Holland P.W.H."/>
            <person name="King N."/>
            <person name="Lang F.B.F."/>
            <person name="Roger A.J."/>
            <person name="Ruiz-Trillo I."/>
            <person name="Young S.K."/>
            <person name="Zeng Q."/>
            <person name="Gargeya S."/>
            <person name="Alvarado L."/>
            <person name="Berlin A."/>
            <person name="Chapman S.B."/>
            <person name="Chen Z."/>
            <person name="Freedman E."/>
            <person name="Gellesch M."/>
            <person name="Goldberg J."/>
            <person name="Griggs A."/>
            <person name="Gujja S."/>
            <person name="Heilman E."/>
            <person name="Heiman D."/>
            <person name="Howarth C."/>
            <person name="Mehta T."/>
            <person name="Neiman D."/>
            <person name="Pearson M."/>
            <person name="Roberts A."/>
            <person name="Saif S."/>
            <person name="Shea T."/>
            <person name="Shenoy N."/>
            <person name="Sisk P."/>
            <person name="Stolte C."/>
            <person name="Sykes S."/>
            <person name="White J."/>
            <person name="Yandava C."/>
            <person name="Haas B."/>
            <person name="Nusbaum C."/>
            <person name="Birren B."/>
        </authorList>
    </citation>
    <scope>NUCLEOTIDE SEQUENCE</scope>
    <source>
        <strain evidence="10">ATCC 50818</strain>
    </source>
</reference>
<dbReference type="GO" id="GO:0046854">
    <property type="term" value="P:phosphatidylinositol phosphate biosynthetic process"/>
    <property type="evidence" value="ECO:0007669"/>
    <property type="project" value="TreeGrafter"/>
</dbReference>
<dbReference type="OMA" id="PYAKVPF"/>
<dbReference type="Gene3D" id="1.10.1070.20">
    <property type="match status" value="1"/>
</dbReference>
<dbReference type="KEGG" id="sre:PTSG_09381"/>
<comment type="subcellular location">
    <subcellularLocation>
        <location evidence="1">Cell membrane</location>
    </subcellularLocation>
</comment>
<keyword evidence="8" id="KW-0472">Membrane</keyword>
<dbReference type="InterPro" id="IPR000403">
    <property type="entry name" value="PI3/4_kinase_cat_dom"/>
</dbReference>
<evidence type="ECO:0000256" key="7">
    <source>
        <dbReference type="ARBA" id="ARBA00022840"/>
    </source>
</evidence>
<dbReference type="FunCoup" id="F2UMG5">
    <property type="interactions" value="1499"/>
</dbReference>